<reference evidence="3" key="1">
    <citation type="journal article" date="2017" name="bioRxiv">
        <title>Comparative analysis of the genomes of Stylophora pistillata and Acropora digitifera provides evidence for extensive differences between species of corals.</title>
        <authorList>
            <person name="Voolstra C.R."/>
            <person name="Li Y."/>
            <person name="Liew Y.J."/>
            <person name="Baumgarten S."/>
            <person name="Zoccola D."/>
            <person name="Flot J.-F."/>
            <person name="Tambutte S."/>
            <person name="Allemand D."/>
            <person name="Aranda M."/>
        </authorList>
    </citation>
    <scope>NUCLEOTIDE SEQUENCE [LARGE SCALE GENOMIC DNA]</scope>
</reference>
<gene>
    <name evidence="2" type="ORF">AWC38_SpisGene9298</name>
</gene>
<sequence>MEGCCSFKVIVGGVCGYNPKDRKRNSEIVPLLSCKKDIDSHKSTYKFTGPEDEVELILCRAGKLSKSESLRTMTICPSHRTKLGLGWSRGSSTRCRVPEEISCHGKGKGLWPKRERGLGKNESEAILRKTGLFVQVGTGVCRTCRQRLKEIIDSEMHDPQVFAEMRIDCSITDQMERMTLDNNEVTFNLDNVRPTLQTPQGPMRDAETPTSFYQSSESFTTPSGDNFGTSTSRENLFLASRDISPIRNVMVTPWEEAAERTKRFHRRKARQVVFAALEEIAPSSAEMLLDCLQSSNEDASDIDMMYESKSSVQTLRQTSKT</sequence>
<dbReference type="STRING" id="50429.A0A2B4SBN6"/>
<feature type="region of interest" description="Disordered" evidence="1">
    <location>
        <begin position="193"/>
        <end position="227"/>
    </location>
</feature>
<dbReference type="EMBL" id="LSMT01000136">
    <property type="protein sequence ID" value="PFX25997.1"/>
    <property type="molecule type" value="Genomic_DNA"/>
</dbReference>
<feature type="compositionally biased region" description="Polar residues" evidence="1">
    <location>
        <begin position="208"/>
        <end position="227"/>
    </location>
</feature>
<evidence type="ECO:0000313" key="3">
    <source>
        <dbReference type="Proteomes" id="UP000225706"/>
    </source>
</evidence>
<comment type="caution">
    <text evidence="2">The sequence shown here is derived from an EMBL/GenBank/DDBJ whole genome shotgun (WGS) entry which is preliminary data.</text>
</comment>
<name>A0A2B4SBN6_STYPI</name>
<keyword evidence="3" id="KW-1185">Reference proteome</keyword>
<proteinExistence type="predicted"/>
<dbReference type="Proteomes" id="UP000225706">
    <property type="component" value="Unassembled WGS sequence"/>
</dbReference>
<accession>A0A2B4SBN6</accession>
<evidence type="ECO:0000256" key="1">
    <source>
        <dbReference type="SAM" id="MobiDB-lite"/>
    </source>
</evidence>
<evidence type="ECO:0000313" key="2">
    <source>
        <dbReference type="EMBL" id="PFX25997.1"/>
    </source>
</evidence>
<protein>
    <submittedName>
        <fullName evidence="2">Uncharacterized protein</fullName>
    </submittedName>
</protein>
<organism evidence="2 3">
    <name type="scientific">Stylophora pistillata</name>
    <name type="common">Smooth cauliflower coral</name>
    <dbReference type="NCBI Taxonomy" id="50429"/>
    <lineage>
        <taxon>Eukaryota</taxon>
        <taxon>Metazoa</taxon>
        <taxon>Cnidaria</taxon>
        <taxon>Anthozoa</taxon>
        <taxon>Hexacorallia</taxon>
        <taxon>Scleractinia</taxon>
        <taxon>Astrocoeniina</taxon>
        <taxon>Pocilloporidae</taxon>
        <taxon>Stylophora</taxon>
    </lineage>
</organism>
<dbReference type="AlphaFoldDB" id="A0A2B4SBN6"/>